<protein>
    <recommendedName>
        <fullName evidence="3">Dienelactone hydrolase domain-containing protein</fullName>
    </recommendedName>
</protein>
<dbReference type="PROSITE" id="PS51257">
    <property type="entry name" value="PROKAR_LIPOPROTEIN"/>
    <property type="match status" value="1"/>
</dbReference>
<dbReference type="OrthoDB" id="9787933at2"/>
<proteinExistence type="predicted"/>
<dbReference type="Gene3D" id="3.40.50.1820">
    <property type="entry name" value="alpha/beta hydrolase"/>
    <property type="match status" value="1"/>
</dbReference>
<feature type="region of interest" description="Disordered" evidence="1">
    <location>
        <begin position="24"/>
        <end position="43"/>
    </location>
</feature>
<feature type="compositionally biased region" description="Basic and acidic residues" evidence="1">
    <location>
        <begin position="24"/>
        <end position="33"/>
    </location>
</feature>
<evidence type="ECO:0000256" key="1">
    <source>
        <dbReference type="SAM" id="MobiDB-lite"/>
    </source>
</evidence>
<feature type="domain" description="Dienelactone hydrolase" evidence="3">
    <location>
        <begin position="66"/>
        <end position="274"/>
    </location>
</feature>
<reference evidence="4 5" key="1">
    <citation type="submission" date="2016-11" db="EMBL/GenBank/DDBJ databases">
        <title>Study of marine rhodopsin-containing bacteria.</title>
        <authorList>
            <person name="Yoshizawa S."/>
            <person name="Kumagai Y."/>
            <person name="Kogure K."/>
        </authorList>
    </citation>
    <scope>NUCLEOTIDE SEQUENCE [LARGE SCALE GENOMIC DNA]</scope>
    <source>
        <strain evidence="4 5">SG-29</strain>
    </source>
</reference>
<accession>A0A259TW65</accession>
<dbReference type="InterPro" id="IPR029058">
    <property type="entry name" value="AB_hydrolase_fold"/>
</dbReference>
<dbReference type="Proteomes" id="UP000216446">
    <property type="component" value="Unassembled WGS sequence"/>
</dbReference>
<dbReference type="InterPro" id="IPR016024">
    <property type="entry name" value="ARM-type_fold"/>
</dbReference>
<name>A0A259TW65_9BACT</name>
<evidence type="ECO:0000256" key="2">
    <source>
        <dbReference type="SAM" id="SignalP"/>
    </source>
</evidence>
<feature type="signal peptide" evidence="2">
    <location>
        <begin position="1"/>
        <end position="23"/>
    </location>
</feature>
<dbReference type="RefSeq" id="WP_094545828.1">
    <property type="nucleotide sequence ID" value="NZ_MQWB01000001.1"/>
</dbReference>
<dbReference type="Pfam" id="PF01738">
    <property type="entry name" value="DLH"/>
    <property type="match status" value="1"/>
</dbReference>
<keyword evidence="5" id="KW-1185">Reference proteome</keyword>
<dbReference type="PANTHER" id="PTHR46623:SF6">
    <property type="entry name" value="ALPHA_BETA-HYDROLASES SUPERFAMILY PROTEIN"/>
    <property type="match status" value="1"/>
</dbReference>
<dbReference type="InterPro" id="IPR002925">
    <property type="entry name" value="Dienelactn_hydro"/>
</dbReference>
<dbReference type="Gene3D" id="1.25.10.10">
    <property type="entry name" value="Leucine-rich Repeat Variant"/>
    <property type="match status" value="1"/>
</dbReference>
<dbReference type="PANTHER" id="PTHR46623">
    <property type="entry name" value="CARBOXYMETHYLENEBUTENOLIDASE-RELATED"/>
    <property type="match status" value="1"/>
</dbReference>
<dbReference type="InParanoid" id="A0A259TW65"/>
<dbReference type="InterPro" id="IPR011989">
    <property type="entry name" value="ARM-like"/>
</dbReference>
<evidence type="ECO:0000313" key="4">
    <source>
        <dbReference type="EMBL" id="OZC02022.1"/>
    </source>
</evidence>
<dbReference type="SUPFAM" id="SSF48371">
    <property type="entry name" value="ARM repeat"/>
    <property type="match status" value="1"/>
</dbReference>
<sequence length="461" mass="48421">MRTLLALLLTVFLTACGSDTDYAGDMREQHDGETPEASGAGADAAALDVTREEVVYATVDGESVTGTLVRPAGVTGPLPAVIVIHEWWGLNDNVRDMAAKLAAEGYAALAVDLYQGESADTPDAATGLMRGAMDRSAALTDNLEQAYAYLKTVQQAPSVASLGWCFGGAWSLRAALAMPTELDAAVIYYGQPVTESDELAPLAMPILAHFGEADDSIPMSAVEQFDSALEAAGVDYEVFVYTDAAHAFANPSGQAYDPEAAETAWARTTAFLAANLQATETTKAPLAPEAVHPLHLRLAEGSHRGAMRIAEEAAGDPELTAVLVDGLASTDPALRNHAASALDLATRRHPGLLALHADALLSAARADARGSALRRTLPLLLARIALTSQQAETVLALARRRLRDTPANGTRANALTALASVAEQHPAQRAGLIAELDAWLDAPEPSLRACARLLLARLDQL</sequence>
<gene>
    <name evidence="4" type="ORF">BSZ36_02915</name>
</gene>
<keyword evidence="2" id="KW-0732">Signal</keyword>
<dbReference type="FunCoup" id="A0A259TW65">
    <property type="interactions" value="313"/>
</dbReference>
<evidence type="ECO:0000259" key="3">
    <source>
        <dbReference type="Pfam" id="PF01738"/>
    </source>
</evidence>
<organism evidence="4 5">
    <name type="scientific">Rubricoccus marinus</name>
    <dbReference type="NCBI Taxonomy" id="716817"/>
    <lineage>
        <taxon>Bacteria</taxon>
        <taxon>Pseudomonadati</taxon>
        <taxon>Rhodothermota</taxon>
        <taxon>Rhodothermia</taxon>
        <taxon>Rhodothermales</taxon>
        <taxon>Rubricoccaceae</taxon>
        <taxon>Rubricoccus</taxon>
    </lineage>
</organism>
<dbReference type="GO" id="GO:0016787">
    <property type="term" value="F:hydrolase activity"/>
    <property type="evidence" value="ECO:0007669"/>
    <property type="project" value="InterPro"/>
</dbReference>
<dbReference type="InterPro" id="IPR051049">
    <property type="entry name" value="Dienelactone_hydrolase-like"/>
</dbReference>
<dbReference type="AlphaFoldDB" id="A0A259TW65"/>
<feature type="chain" id="PRO_5012875892" description="Dienelactone hydrolase domain-containing protein" evidence="2">
    <location>
        <begin position="24"/>
        <end position="461"/>
    </location>
</feature>
<dbReference type="EMBL" id="MQWB01000001">
    <property type="protein sequence ID" value="OZC02022.1"/>
    <property type="molecule type" value="Genomic_DNA"/>
</dbReference>
<evidence type="ECO:0000313" key="5">
    <source>
        <dbReference type="Proteomes" id="UP000216446"/>
    </source>
</evidence>
<dbReference type="SUPFAM" id="SSF53474">
    <property type="entry name" value="alpha/beta-Hydrolases"/>
    <property type="match status" value="1"/>
</dbReference>
<comment type="caution">
    <text evidence="4">The sequence shown here is derived from an EMBL/GenBank/DDBJ whole genome shotgun (WGS) entry which is preliminary data.</text>
</comment>